<proteinExistence type="predicted"/>
<dbReference type="EMBL" id="JAVYII010000002">
    <property type="protein sequence ID" value="MDT9592627.1"/>
    <property type="molecule type" value="Genomic_DNA"/>
</dbReference>
<organism evidence="1 2">
    <name type="scientific">Nocardioides imazamoxiresistens</name>
    <dbReference type="NCBI Taxonomy" id="3231893"/>
    <lineage>
        <taxon>Bacteria</taxon>
        <taxon>Bacillati</taxon>
        <taxon>Actinomycetota</taxon>
        <taxon>Actinomycetes</taxon>
        <taxon>Propionibacteriales</taxon>
        <taxon>Nocardioidaceae</taxon>
        <taxon>Nocardioides</taxon>
    </lineage>
</organism>
<dbReference type="RefSeq" id="WP_315732050.1">
    <property type="nucleotide sequence ID" value="NZ_JAVYII010000002.1"/>
</dbReference>
<protein>
    <recommendedName>
        <fullName evidence="3">Helix-turn-helix domain-containing protein</fullName>
    </recommendedName>
</protein>
<dbReference type="Proteomes" id="UP001268542">
    <property type="component" value="Unassembled WGS sequence"/>
</dbReference>
<reference evidence="1 2" key="1">
    <citation type="submission" date="2023-08" db="EMBL/GenBank/DDBJ databases">
        <title>Nocardioides seae sp. nov., a bacterium isolated from a soil.</title>
        <authorList>
            <person name="Wang X."/>
        </authorList>
    </citation>
    <scope>NUCLEOTIDE SEQUENCE [LARGE SCALE GENOMIC DNA]</scope>
    <source>
        <strain evidence="1 2">YZH12</strain>
    </source>
</reference>
<evidence type="ECO:0008006" key="3">
    <source>
        <dbReference type="Google" id="ProtNLM"/>
    </source>
</evidence>
<keyword evidence="2" id="KW-1185">Reference proteome</keyword>
<comment type="caution">
    <text evidence="1">The sequence shown here is derived from an EMBL/GenBank/DDBJ whole genome shotgun (WGS) entry which is preliminary data.</text>
</comment>
<sequence length="220" mass="23431">MDLMTVAAAARALDVSTRQVQHLVEAGELRRLERGIVDRESVERLVATRGGSHSRGWSEQTAWGAVALLTGATADWMGESQRSRLRGRLRTITSSELAERTRRRASVARYAAHSSVAADLTARLVSTGDAAGRLGLTATAAVDGYLGRSELAEVVRDHGLVRDDAGSVTLRATDADLAVVQRLASSGTTLAALDLASSSRARERRAGLDGLDRALRAFRG</sequence>
<name>A0ABU3PTR7_9ACTN</name>
<accession>A0ABU3PTR7</accession>
<gene>
    <name evidence="1" type="ORF">RDV89_06095</name>
</gene>
<evidence type="ECO:0000313" key="1">
    <source>
        <dbReference type="EMBL" id="MDT9592627.1"/>
    </source>
</evidence>
<evidence type="ECO:0000313" key="2">
    <source>
        <dbReference type="Proteomes" id="UP001268542"/>
    </source>
</evidence>